<dbReference type="AlphaFoldDB" id="A0A382HAJ1"/>
<name>A0A382HAJ1_9ZZZZ</name>
<reference evidence="1" key="1">
    <citation type="submission" date="2018-05" db="EMBL/GenBank/DDBJ databases">
        <authorList>
            <person name="Lanie J.A."/>
            <person name="Ng W.-L."/>
            <person name="Kazmierczak K.M."/>
            <person name="Andrzejewski T.M."/>
            <person name="Davidsen T.M."/>
            <person name="Wayne K.J."/>
            <person name="Tettelin H."/>
            <person name="Glass J.I."/>
            <person name="Rusch D."/>
            <person name="Podicherti R."/>
            <person name="Tsui H.-C.T."/>
            <person name="Winkler M.E."/>
        </authorList>
    </citation>
    <scope>NUCLEOTIDE SEQUENCE</scope>
</reference>
<protein>
    <submittedName>
        <fullName evidence="1">Uncharacterized protein</fullName>
    </submittedName>
</protein>
<proteinExistence type="predicted"/>
<evidence type="ECO:0000313" key="1">
    <source>
        <dbReference type="EMBL" id="SVB83927.1"/>
    </source>
</evidence>
<organism evidence="1">
    <name type="scientific">marine metagenome</name>
    <dbReference type="NCBI Taxonomy" id="408172"/>
    <lineage>
        <taxon>unclassified sequences</taxon>
        <taxon>metagenomes</taxon>
        <taxon>ecological metagenomes</taxon>
    </lineage>
</organism>
<dbReference type="EMBL" id="UINC01059949">
    <property type="protein sequence ID" value="SVB83927.1"/>
    <property type="molecule type" value="Genomic_DNA"/>
</dbReference>
<accession>A0A382HAJ1</accession>
<sequence length="31" mass="3505">MIGSVALLNDFFLEFGTTVKSLFSFLYIDSE</sequence>
<gene>
    <name evidence="1" type="ORF">METZ01_LOCUS236781</name>
</gene>